<dbReference type="PRINTS" id="PR00080">
    <property type="entry name" value="SDRFAMILY"/>
</dbReference>
<dbReference type="Pfam" id="PF00106">
    <property type="entry name" value="adh_short"/>
    <property type="match status" value="2"/>
</dbReference>
<keyword evidence="5" id="KW-1185">Reference proteome</keyword>
<evidence type="ECO:0000313" key="4">
    <source>
        <dbReference type="EMBL" id="KAF5656997.1"/>
    </source>
</evidence>
<protein>
    <submittedName>
        <fullName evidence="4">1-acyldihydroxyacetone-phosphate reductase</fullName>
    </submittedName>
</protein>
<dbReference type="InterPro" id="IPR020904">
    <property type="entry name" value="Sc_DH/Rdtase_CS"/>
</dbReference>
<organism evidence="4 5">
    <name type="scientific">Fusarium circinatum</name>
    <name type="common">Pitch canker fungus</name>
    <name type="synonym">Gibberella circinata</name>
    <dbReference type="NCBI Taxonomy" id="48490"/>
    <lineage>
        <taxon>Eukaryota</taxon>
        <taxon>Fungi</taxon>
        <taxon>Dikarya</taxon>
        <taxon>Ascomycota</taxon>
        <taxon>Pezizomycotina</taxon>
        <taxon>Sordariomycetes</taxon>
        <taxon>Hypocreomycetidae</taxon>
        <taxon>Hypocreales</taxon>
        <taxon>Nectriaceae</taxon>
        <taxon>Fusarium</taxon>
        <taxon>Fusarium fujikuroi species complex</taxon>
    </lineage>
</organism>
<evidence type="ECO:0000256" key="1">
    <source>
        <dbReference type="ARBA" id="ARBA00006484"/>
    </source>
</evidence>
<dbReference type="PANTHER" id="PTHR44169">
    <property type="entry name" value="NADPH-DEPENDENT 1-ACYLDIHYDROXYACETONE PHOSPHATE REDUCTASE"/>
    <property type="match status" value="1"/>
</dbReference>
<dbReference type="GO" id="GO:0004806">
    <property type="term" value="F:triacylglycerol lipase activity"/>
    <property type="evidence" value="ECO:0007669"/>
    <property type="project" value="TreeGrafter"/>
</dbReference>
<evidence type="ECO:0000313" key="5">
    <source>
        <dbReference type="Proteomes" id="UP000572754"/>
    </source>
</evidence>
<name>A0A8H5SSP7_FUSCI</name>
<dbReference type="PROSITE" id="PS00061">
    <property type="entry name" value="ADH_SHORT"/>
    <property type="match status" value="1"/>
</dbReference>
<dbReference type="GO" id="GO:0000140">
    <property type="term" value="F:acylglycerone-phosphate reductase (NADP+) activity"/>
    <property type="evidence" value="ECO:0007669"/>
    <property type="project" value="TreeGrafter"/>
</dbReference>
<evidence type="ECO:0000256" key="2">
    <source>
        <dbReference type="ARBA" id="ARBA00022857"/>
    </source>
</evidence>
<dbReference type="InterPro" id="IPR036291">
    <property type="entry name" value="NAD(P)-bd_dom_sf"/>
</dbReference>
<keyword evidence="3" id="KW-0560">Oxidoreductase</keyword>
<proteinExistence type="inferred from homology"/>
<dbReference type="GO" id="GO:0006654">
    <property type="term" value="P:phosphatidic acid biosynthetic process"/>
    <property type="evidence" value="ECO:0007669"/>
    <property type="project" value="TreeGrafter"/>
</dbReference>
<dbReference type="GO" id="GO:0005783">
    <property type="term" value="C:endoplasmic reticulum"/>
    <property type="evidence" value="ECO:0007669"/>
    <property type="project" value="TreeGrafter"/>
</dbReference>
<evidence type="ECO:0000256" key="3">
    <source>
        <dbReference type="ARBA" id="ARBA00023002"/>
    </source>
</evidence>
<reference evidence="5" key="1">
    <citation type="journal article" date="2020" name="BMC Genomics">
        <title>Correction to: Identification and distribution of gene clusters required for synthesis of sphingolipid metabolism inhibitors in diverse species of the filamentous fungus Fusarium.</title>
        <authorList>
            <person name="Kim H.S."/>
            <person name="Lohmar J.M."/>
            <person name="Busman M."/>
            <person name="Brown D.W."/>
            <person name="Naumann T.A."/>
            <person name="Divon H.H."/>
            <person name="Lysoe E."/>
            <person name="Uhlig S."/>
            <person name="Proctor R.H."/>
        </authorList>
    </citation>
    <scope>NUCLEOTIDE SEQUENCE [LARGE SCALE GENOMIC DNA]</scope>
    <source>
        <strain evidence="5">NRRL 25331</strain>
    </source>
</reference>
<dbReference type="GO" id="GO:0005811">
    <property type="term" value="C:lipid droplet"/>
    <property type="evidence" value="ECO:0007669"/>
    <property type="project" value="TreeGrafter"/>
</dbReference>
<dbReference type="GO" id="GO:0019433">
    <property type="term" value="P:triglyceride catabolic process"/>
    <property type="evidence" value="ECO:0007669"/>
    <property type="project" value="TreeGrafter"/>
</dbReference>
<dbReference type="Proteomes" id="UP000572754">
    <property type="component" value="Unassembled WGS sequence"/>
</dbReference>
<dbReference type="SUPFAM" id="SSF51735">
    <property type="entry name" value="NAD(P)-binding Rossmann-fold domains"/>
    <property type="match status" value="2"/>
</dbReference>
<dbReference type="InterPro" id="IPR002347">
    <property type="entry name" value="SDR_fam"/>
</dbReference>
<dbReference type="PANTHER" id="PTHR44169:SF3">
    <property type="entry name" value="SHORT-CHAIN DEHYDROGENASE SRDE"/>
    <property type="match status" value="1"/>
</dbReference>
<comment type="caution">
    <text evidence="4">The sequence shown here is derived from an EMBL/GenBank/DDBJ whole genome shotgun (WGS) entry which is preliminary data.</text>
</comment>
<sequence length="596" mass="65828">MSAKLEHEAAFEATFRGWLSRQFTTPKPLPSTLELTEKTAIITGSNTGLGFEASRQLLELGLSHLIMAVRSQAKGDAAASALRAEFPDSTISVWILDMDSYDSVAAFATQCDSLPHIDIVILNAALIKPSFSRASTGHEITMQVVYLSTALLALLLLPILKAKRTGADTRPPVITVVGSDLAYRADIQTTGPVLEQLDKDQGYSQFVWYARSKLLLTFFISKLAESVDPNHVVVNMVNPGTTRGTAFLREFSPLLARLAGVLQYIFARPSDIAATTYLDACLVRGIESHGSFISDWTIKPVLNSSETFSPIFHDFATIFPPDLLASSSIMARPKFALVTGCGRGGIGEALVMEYKRLSFHAIATILPHESRNHLSQAGITCLPLDVTVEDSILELKNKVQELTGGSLHILVNCAGIAYTMTAIDTDVIAVQHMFDVNVFGPMRMVHHFHDMIIEGSGTIVNIGSIGGTIPFVYGSSYNASKAALQHWSNTLRVEMAPFRKLPEGSYYSALAKEFEQHVLRKPKNATDRLELAENVVKESLKNHPSAWFWFGSSSTLTRFLDTFAWRTIWDSILWRMFDMKKLQRAHAARLREEETE</sequence>
<gene>
    <name evidence="4" type="ORF">FCIRC_13431</name>
</gene>
<dbReference type="PRINTS" id="PR00081">
    <property type="entry name" value="GDHRDH"/>
</dbReference>
<dbReference type="Gene3D" id="3.40.50.720">
    <property type="entry name" value="NAD(P)-binding Rossmann-like Domain"/>
    <property type="match status" value="2"/>
</dbReference>
<dbReference type="EMBL" id="JAAQPE010000678">
    <property type="protein sequence ID" value="KAF5656997.1"/>
    <property type="molecule type" value="Genomic_DNA"/>
</dbReference>
<reference evidence="4 5" key="2">
    <citation type="submission" date="2020-05" db="EMBL/GenBank/DDBJ databases">
        <title>Identification and distribution of gene clusters putatively required for synthesis of sphingolipid metabolism inhibitors in phylogenetically diverse species of the filamentous fungus Fusarium.</title>
        <authorList>
            <person name="Kim H.-S."/>
            <person name="Busman M."/>
            <person name="Brown D.W."/>
            <person name="Divon H."/>
            <person name="Uhlig S."/>
            <person name="Proctor R.H."/>
        </authorList>
    </citation>
    <scope>NUCLEOTIDE SEQUENCE [LARGE SCALE GENOMIC DNA]</scope>
    <source>
        <strain evidence="4 5">NRRL 25331</strain>
    </source>
</reference>
<accession>A0A8H5SSP7</accession>
<dbReference type="AlphaFoldDB" id="A0A8H5SSP7"/>
<keyword evidence="2" id="KW-0521">NADP</keyword>
<comment type="similarity">
    <text evidence="1">Belongs to the short-chain dehydrogenases/reductases (SDR) family.</text>
</comment>